<keyword evidence="2" id="KW-1185">Reference proteome</keyword>
<protein>
    <submittedName>
        <fullName evidence="1">Mannose-6-phosphate isomerase-like protein (Cupin superfamily)</fullName>
    </submittedName>
</protein>
<evidence type="ECO:0000313" key="1">
    <source>
        <dbReference type="EMBL" id="MBB4946321.1"/>
    </source>
</evidence>
<dbReference type="InterPro" id="IPR011051">
    <property type="entry name" value="RmlC_Cupin_sf"/>
</dbReference>
<comment type="caution">
    <text evidence="1">The sequence shown here is derived from an EMBL/GenBank/DDBJ whole genome shotgun (WGS) entry which is preliminary data.</text>
</comment>
<accession>A0A7W7WGL5</accession>
<dbReference type="GO" id="GO:0016853">
    <property type="term" value="F:isomerase activity"/>
    <property type="evidence" value="ECO:0007669"/>
    <property type="project" value="UniProtKB-KW"/>
</dbReference>
<reference evidence="1 2" key="1">
    <citation type="submission" date="2020-08" db="EMBL/GenBank/DDBJ databases">
        <title>Sequencing the genomes of 1000 actinobacteria strains.</title>
        <authorList>
            <person name="Klenk H.-P."/>
        </authorList>
    </citation>
    <scope>NUCLEOTIDE SEQUENCE [LARGE SCALE GENOMIC DNA]</scope>
    <source>
        <strain evidence="1 2">DSM 44786</strain>
    </source>
</reference>
<dbReference type="AlphaFoldDB" id="A0A7W7WGL5"/>
<dbReference type="Proteomes" id="UP000573327">
    <property type="component" value="Unassembled WGS sequence"/>
</dbReference>
<dbReference type="Gene3D" id="2.60.120.10">
    <property type="entry name" value="Jelly Rolls"/>
    <property type="match status" value="1"/>
</dbReference>
<dbReference type="SUPFAM" id="SSF51182">
    <property type="entry name" value="RmlC-like cupins"/>
    <property type="match status" value="1"/>
</dbReference>
<keyword evidence="1" id="KW-0413">Isomerase</keyword>
<dbReference type="EMBL" id="JACHJR010000001">
    <property type="protein sequence ID" value="MBB4946321.1"/>
    <property type="molecule type" value="Genomic_DNA"/>
</dbReference>
<evidence type="ECO:0000313" key="2">
    <source>
        <dbReference type="Proteomes" id="UP000573327"/>
    </source>
</evidence>
<dbReference type="RefSeq" id="WP_184913280.1">
    <property type="nucleotide sequence ID" value="NZ_JACHJR010000001.1"/>
</dbReference>
<sequence>MIISRTGQAPLTLRDSAVHGTGQSLARRGFFHSETEAVDHLVLTPGSRIDARGRAGTEEVWFVVSGGGRLVTPDGRTLPLRRNALAVCPLDSGAVLHAGPHGLSAVLIAVVPPQLTDAMPIRFPAGG</sequence>
<dbReference type="InterPro" id="IPR014710">
    <property type="entry name" value="RmlC-like_jellyroll"/>
</dbReference>
<name>A0A7W7WGL5_9ACTN</name>
<organism evidence="1 2">
    <name type="scientific">Kitasatospora gansuensis</name>
    <dbReference type="NCBI Taxonomy" id="258050"/>
    <lineage>
        <taxon>Bacteria</taxon>
        <taxon>Bacillati</taxon>
        <taxon>Actinomycetota</taxon>
        <taxon>Actinomycetes</taxon>
        <taxon>Kitasatosporales</taxon>
        <taxon>Streptomycetaceae</taxon>
        <taxon>Kitasatospora</taxon>
    </lineage>
</organism>
<proteinExistence type="predicted"/>
<gene>
    <name evidence="1" type="ORF">F4556_001856</name>
</gene>